<reference evidence="2" key="1">
    <citation type="submission" date="2016-11" db="UniProtKB">
        <authorList>
            <consortium name="WormBaseParasite"/>
        </authorList>
    </citation>
    <scope>IDENTIFICATION</scope>
    <source>
        <strain evidence="2">KR3021</strain>
    </source>
</reference>
<sequence length="199" mass="22502">MGKFQNQNTLPPQIRPETGQFLPTPMPPQDHGDLLPPDMKQGPVSGGIRPKQNMMRPNLQPLNTFQQTSQPVVNRDVEKSQSNLSKGKTSAKEPLRLQNINGGSGIVATKKEFETALGDKNKENPPYAGDNTKFEHAEDDPNDIHDDEEVGTQADEDVHNYAYPPKQYPLLRCFHNPSVKFHKMHIYMYICEYKCICVD</sequence>
<protein>
    <submittedName>
        <fullName evidence="2">Uncharacterized protein</fullName>
    </submittedName>
</protein>
<organism evidence="1 2">
    <name type="scientific">Rhabditophanes sp. KR3021</name>
    <dbReference type="NCBI Taxonomy" id="114890"/>
    <lineage>
        <taxon>Eukaryota</taxon>
        <taxon>Metazoa</taxon>
        <taxon>Ecdysozoa</taxon>
        <taxon>Nematoda</taxon>
        <taxon>Chromadorea</taxon>
        <taxon>Rhabditida</taxon>
        <taxon>Tylenchina</taxon>
        <taxon>Panagrolaimomorpha</taxon>
        <taxon>Strongyloidoidea</taxon>
        <taxon>Alloionematidae</taxon>
        <taxon>Rhabditophanes</taxon>
    </lineage>
</organism>
<name>A0AC35U2H5_9BILA</name>
<accession>A0AC35U2H5</accession>
<dbReference type="WBParaSite" id="RSKR_0000643400.1">
    <property type="protein sequence ID" value="RSKR_0000643400.1"/>
    <property type="gene ID" value="RSKR_0000643400"/>
</dbReference>
<evidence type="ECO:0000313" key="1">
    <source>
        <dbReference type="Proteomes" id="UP000095286"/>
    </source>
</evidence>
<dbReference type="Proteomes" id="UP000095286">
    <property type="component" value="Unplaced"/>
</dbReference>
<evidence type="ECO:0000313" key="2">
    <source>
        <dbReference type="WBParaSite" id="RSKR_0000643400.1"/>
    </source>
</evidence>
<proteinExistence type="predicted"/>